<dbReference type="SUPFAM" id="SSF52540">
    <property type="entry name" value="P-loop containing nucleoside triphosphate hydrolases"/>
    <property type="match status" value="1"/>
</dbReference>
<accession>X1LEX9</accession>
<keyword evidence="1" id="KW-0813">Transport</keyword>
<keyword evidence="3" id="KW-0067">ATP-binding</keyword>
<gene>
    <name evidence="6" type="ORF">S06H3_06416</name>
</gene>
<dbReference type="InterPro" id="IPR027417">
    <property type="entry name" value="P-loop_NTPase"/>
</dbReference>
<evidence type="ECO:0008006" key="7">
    <source>
        <dbReference type="Google" id="ProtNLM"/>
    </source>
</evidence>
<feature type="domain" description="Branched-chain amino acid ATP-binding cassette transporter C-terminal" evidence="5">
    <location>
        <begin position="129"/>
        <end position="152"/>
    </location>
</feature>
<keyword evidence="2" id="KW-0547">Nucleotide-binding</keyword>
<comment type="caution">
    <text evidence="6">The sequence shown here is derived from an EMBL/GenBank/DDBJ whole genome shotgun (WGS) entry which is preliminary data.</text>
</comment>
<evidence type="ECO:0000256" key="2">
    <source>
        <dbReference type="ARBA" id="ARBA00022741"/>
    </source>
</evidence>
<dbReference type="PANTHER" id="PTHR45772:SF9">
    <property type="entry name" value="CONSERVED COMPONENT OF ABC TRANSPORTER FOR NATURAL AMINO ACIDS"/>
    <property type="match status" value="1"/>
</dbReference>
<dbReference type="InterPro" id="IPR051120">
    <property type="entry name" value="ABC_AA/LPS_Transport"/>
</dbReference>
<dbReference type="AlphaFoldDB" id="X1LEX9"/>
<reference evidence="6" key="1">
    <citation type="journal article" date="2014" name="Front. Microbiol.">
        <title>High frequency of phylogenetically diverse reductive dehalogenase-homologous genes in deep subseafloor sedimentary metagenomes.</title>
        <authorList>
            <person name="Kawai M."/>
            <person name="Futagami T."/>
            <person name="Toyoda A."/>
            <person name="Takaki Y."/>
            <person name="Nishi S."/>
            <person name="Hori S."/>
            <person name="Arai W."/>
            <person name="Tsubouchi T."/>
            <person name="Morono Y."/>
            <person name="Uchiyama I."/>
            <person name="Ito T."/>
            <person name="Fujiyama A."/>
            <person name="Inagaki F."/>
            <person name="Takami H."/>
        </authorList>
    </citation>
    <scope>NUCLEOTIDE SEQUENCE</scope>
    <source>
        <strain evidence="6">Expedition CK06-06</strain>
    </source>
</reference>
<name>X1LEX9_9ZZZZ</name>
<feature type="non-terminal residue" evidence="6">
    <location>
        <position position="1"/>
    </location>
</feature>
<evidence type="ECO:0000259" key="4">
    <source>
        <dbReference type="Pfam" id="PF00005"/>
    </source>
</evidence>
<sequence>TWQVIRIFPNMTVIENLMTAANLRERNAGEKALELLELASLVAEKDSYAGELSIGQQKFLELARILMFDADVMLLDEVAAGINPTEQLAALNLIHNLCDQKGKTFFVIEHDMDVIMEHCDKVICLNFGEKIAEGTPKEVQNNEKVIQVYFGA</sequence>
<protein>
    <recommendedName>
        <fullName evidence="7">ABC transporter domain-containing protein</fullName>
    </recommendedName>
</protein>
<dbReference type="PANTHER" id="PTHR45772">
    <property type="entry name" value="CONSERVED COMPONENT OF ABC TRANSPORTER FOR NATURAL AMINO ACIDS-RELATED"/>
    <property type="match status" value="1"/>
</dbReference>
<dbReference type="InterPro" id="IPR032823">
    <property type="entry name" value="BCA_ABC_TP_C"/>
</dbReference>
<dbReference type="Gene3D" id="3.40.50.300">
    <property type="entry name" value="P-loop containing nucleotide triphosphate hydrolases"/>
    <property type="match status" value="1"/>
</dbReference>
<dbReference type="InterPro" id="IPR003439">
    <property type="entry name" value="ABC_transporter-like_ATP-bd"/>
</dbReference>
<evidence type="ECO:0000313" key="6">
    <source>
        <dbReference type="EMBL" id="GAH92693.1"/>
    </source>
</evidence>
<evidence type="ECO:0000259" key="5">
    <source>
        <dbReference type="Pfam" id="PF12399"/>
    </source>
</evidence>
<evidence type="ECO:0000256" key="3">
    <source>
        <dbReference type="ARBA" id="ARBA00022840"/>
    </source>
</evidence>
<feature type="domain" description="ABC transporter" evidence="4">
    <location>
        <begin position="5"/>
        <end position="78"/>
    </location>
</feature>
<dbReference type="GO" id="GO:0005886">
    <property type="term" value="C:plasma membrane"/>
    <property type="evidence" value="ECO:0007669"/>
    <property type="project" value="TreeGrafter"/>
</dbReference>
<evidence type="ECO:0000256" key="1">
    <source>
        <dbReference type="ARBA" id="ARBA00022448"/>
    </source>
</evidence>
<dbReference type="Pfam" id="PF12399">
    <property type="entry name" value="BCA_ABC_TP_C"/>
    <property type="match status" value="1"/>
</dbReference>
<dbReference type="Pfam" id="PF00005">
    <property type="entry name" value="ABC_tran"/>
    <property type="match status" value="1"/>
</dbReference>
<dbReference type="GO" id="GO:0005524">
    <property type="term" value="F:ATP binding"/>
    <property type="evidence" value="ECO:0007669"/>
    <property type="project" value="UniProtKB-KW"/>
</dbReference>
<organism evidence="6">
    <name type="scientific">marine sediment metagenome</name>
    <dbReference type="NCBI Taxonomy" id="412755"/>
    <lineage>
        <taxon>unclassified sequences</taxon>
        <taxon>metagenomes</taxon>
        <taxon>ecological metagenomes</taxon>
    </lineage>
</organism>
<dbReference type="GO" id="GO:0016887">
    <property type="term" value="F:ATP hydrolysis activity"/>
    <property type="evidence" value="ECO:0007669"/>
    <property type="project" value="InterPro"/>
</dbReference>
<proteinExistence type="predicted"/>
<dbReference type="EMBL" id="BARV01002494">
    <property type="protein sequence ID" value="GAH92693.1"/>
    <property type="molecule type" value="Genomic_DNA"/>
</dbReference>